<gene>
    <name evidence="4" type="primary">LOC106516121</name>
</gene>
<accession>A0A2I4B203</accession>
<keyword evidence="1" id="KW-0812">Transmembrane</keyword>
<reference evidence="4" key="1">
    <citation type="submission" date="2025-08" db="UniProtKB">
        <authorList>
            <consortium name="RefSeq"/>
        </authorList>
    </citation>
    <scope>IDENTIFICATION</scope>
    <source>
        <strain evidence="4">Quisiro</strain>
        <tissue evidence="4">Liver</tissue>
    </source>
</reference>
<evidence type="ECO:0000256" key="2">
    <source>
        <dbReference type="SAM" id="SignalP"/>
    </source>
</evidence>
<evidence type="ECO:0000313" key="4">
    <source>
        <dbReference type="RefSeq" id="XP_013861771.1"/>
    </source>
</evidence>
<feature type="transmembrane region" description="Helical" evidence="1">
    <location>
        <begin position="212"/>
        <end position="234"/>
    </location>
</feature>
<keyword evidence="1" id="KW-0472">Membrane</keyword>
<dbReference type="InParanoid" id="A0A2I4B203"/>
<feature type="chain" id="PRO_5014152017" evidence="2">
    <location>
        <begin position="28"/>
        <end position="288"/>
    </location>
</feature>
<dbReference type="SUPFAM" id="SSF49265">
    <property type="entry name" value="Fibronectin type III"/>
    <property type="match status" value="1"/>
</dbReference>
<evidence type="ECO:0000313" key="3">
    <source>
        <dbReference type="Proteomes" id="UP000192220"/>
    </source>
</evidence>
<protein>
    <submittedName>
        <fullName evidence="4">Leucine-rich repeat neuronal protein 4</fullName>
    </submittedName>
</protein>
<proteinExistence type="predicted"/>
<keyword evidence="2" id="KW-0732">Signal</keyword>
<dbReference type="GeneID" id="106516121"/>
<dbReference type="RefSeq" id="XP_013861771.1">
    <property type="nucleotide sequence ID" value="XM_014006317.1"/>
</dbReference>
<dbReference type="Proteomes" id="UP000192220">
    <property type="component" value="Unplaced"/>
</dbReference>
<sequence length="288" mass="31187">MASLRRNLTALLFLVLPLIHSHLSAHAATTSPTTTRRRIKFMTIGGSPDDYTDEYDYDYSAPPKVVAYSLKTPLLASRPKLCPYDPCSESQAPCERLSADVGCLCPGRSGGDVPPRAPRIQTLLPVAEGENVGKVEVQWCAPSSVVSSYRVVVEGRADGTLEFGGASRRGLMGSLEAGTKVCVQAVNAAGESSPSDFSCKRYDHTDSFNNKLLIWIVAGGVAFLLVVILAVILCKCHKHQKAKRHRTEGLKETCPTVCDTVHYNPALQNKPLGLSDKETFALQTEKVV</sequence>
<organism evidence="3 4">
    <name type="scientific">Austrofundulus limnaeus</name>
    <name type="common">Annual killifish</name>
    <dbReference type="NCBI Taxonomy" id="52670"/>
    <lineage>
        <taxon>Eukaryota</taxon>
        <taxon>Metazoa</taxon>
        <taxon>Chordata</taxon>
        <taxon>Craniata</taxon>
        <taxon>Vertebrata</taxon>
        <taxon>Euteleostomi</taxon>
        <taxon>Actinopterygii</taxon>
        <taxon>Neopterygii</taxon>
        <taxon>Teleostei</taxon>
        <taxon>Neoteleostei</taxon>
        <taxon>Acanthomorphata</taxon>
        <taxon>Ovalentaria</taxon>
        <taxon>Atherinomorphae</taxon>
        <taxon>Cyprinodontiformes</taxon>
        <taxon>Rivulidae</taxon>
        <taxon>Austrofundulus</taxon>
    </lineage>
</organism>
<feature type="signal peptide" evidence="2">
    <location>
        <begin position="1"/>
        <end position="27"/>
    </location>
</feature>
<keyword evidence="1" id="KW-1133">Transmembrane helix</keyword>
<evidence type="ECO:0000256" key="1">
    <source>
        <dbReference type="SAM" id="Phobius"/>
    </source>
</evidence>
<dbReference type="KEGG" id="alim:106516121"/>
<dbReference type="STRING" id="52670.A0A2I4B203"/>
<dbReference type="InterPro" id="IPR036116">
    <property type="entry name" value="FN3_sf"/>
</dbReference>
<name>A0A2I4B203_AUSLI</name>
<dbReference type="AlphaFoldDB" id="A0A2I4B203"/>
<dbReference type="OrthoDB" id="8824963at2759"/>
<keyword evidence="3" id="KW-1185">Reference proteome</keyword>